<protein>
    <submittedName>
        <fullName evidence="1">Uncharacterized protein</fullName>
    </submittedName>
</protein>
<proteinExistence type="predicted"/>
<comment type="caution">
    <text evidence="1">The sequence shown here is derived from an EMBL/GenBank/DDBJ whole genome shotgun (WGS) entry which is preliminary data.</text>
</comment>
<dbReference type="Proteomes" id="UP000471560">
    <property type="component" value="Unassembled WGS sequence"/>
</dbReference>
<evidence type="ECO:0000313" key="2">
    <source>
        <dbReference type="Proteomes" id="UP000471560"/>
    </source>
</evidence>
<gene>
    <name evidence="1" type="ORF">GR204_20445</name>
</gene>
<evidence type="ECO:0000313" key="1">
    <source>
        <dbReference type="EMBL" id="NEI36330.1"/>
    </source>
</evidence>
<accession>A0A6P0B8T0</accession>
<dbReference type="EMBL" id="WUEZ01000024">
    <property type="protein sequence ID" value="NEI36330.1"/>
    <property type="molecule type" value="Genomic_DNA"/>
</dbReference>
<reference evidence="1 2" key="1">
    <citation type="submission" date="2019-12" db="EMBL/GenBank/DDBJ databases">
        <title>Rhizobium genotypes associated with high levels of biological nitrogen fixation by grain legumes in a temperate-maritime cropping system.</title>
        <authorList>
            <person name="Maluk M."/>
            <person name="Francesc Ferrando Molina F."/>
            <person name="Lopez Del Egido L."/>
            <person name="Lafos M."/>
            <person name="Langarica-Fuentes A."/>
            <person name="Gebre Yohannes G."/>
            <person name="Young M.W."/>
            <person name="Martin P."/>
            <person name="Gantlett R."/>
            <person name="Kenicer G."/>
            <person name="Hawes C."/>
            <person name="Begg G.S."/>
            <person name="Quilliam R.S."/>
            <person name="Squire G.R."/>
            <person name="Poole P.S."/>
            <person name="Young P.W."/>
            <person name="Iannetta P.M."/>
            <person name="James E.K."/>
        </authorList>
    </citation>
    <scope>NUCLEOTIDE SEQUENCE [LARGE SCALE GENOMIC DNA]</scope>
    <source>
        <strain evidence="1 2">JHI1096</strain>
    </source>
</reference>
<name>A0A6P0B8T0_RHILE</name>
<dbReference type="AlphaFoldDB" id="A0A6P0B8T0"/>
<sequence>MISVLGPFHLSERSLSWHLENPNRTIGRSGKTCSCRPEVCSGSGITTCIKTRCFSA</sequence>
<organism evidence="1 2">
    <name type="scientific">Rhizobium leguminosarum</name>
    <dbReference type="NCBI Taxonomy" id="384"/>
    <lineage>
        <taxon>Bacteria</taxon>
        <taxon>Pseudomonadati</taxon>
        <taxon>Pseudomonadota</taxon>
        <taxon>Alphaproteobacteria</taxon>
        <taxon>Hyphomicrobiales</taxon>
        <taxon>Rhizobiaceae</taxon>
        <taxon>Rhizobium/Agrobacterium group</taxon>
        <taxon>Rhizobium</taxon>
    </lineage>
</organism>